<keyword evidence="4" id="KW-0804">Transcription</keyword>
<dbReference type="EMBL" id="JAGIKZ010000003">
    <property type="protein sequence ID" value="MBP2240372.1"/>
    <property type="molecule type" value="Genomic_DNA"/>
</dbReference>
<accession>A0ABS4RBU0</accession>
<dbReference type="SMART" id="SM00100">
    <property type="entry name" value="cNMP"/>
    <property type="match status" value="1"/>
</dbReference>
<dbReference type="SMART" id="SM00419">
    <property type="entry name" value="HTH_CRP"/>
    <property type="match status" value="1"/>
</dbReference>
<dbReference type="PANTHER" id="PTHR24567">
    <property type="entry name" value="CRP FAMILY TRANSCRIPTIONAL REGULATORY PROTEIN"/>
    <property type="match status" value="1"/>
</dbReference>
<dbReference type="Pfam" id="PF00027">
    <property type="entry name" value="cNMP_binding"/>
    <property type="match status" value="1"/>
</dbReference>
<dbReference type="Gene3D" id="2.60.120.10">
    <property type="entry name" value="Jelly Rolls"/>
    <property type="match status" value="1"/>
</dbReference>
<dbReference type="RefSeq" id="WP_066397499.1">
    <property type="nucleotide sequence ID" value="NZ_JAGIKZ010000003.1"/>
</dbReference>
<gene>
    <name evidence="7" type="ORF">J2Z40_000927</name>
</gene>
<comment type="caution">
    <text evidence="7">The sequence shown here is derived from an EMBL/GenBank/DDBJ whole genome shotgun (WGS) entry which is preliminary data.</text>
</comment>
<dbReference type="CDD" id="cd00092">
    <property type="entry name" value="HTH_CRP"/>
    <property type="match status" value="1"/>
</dbReference>
<dbReference type="SUPFAM" id="SSF46785">
    <property type="entry name" value="Winged helix' DNA-binding domain"/>
    <property type="match status" value="1"/>
</dbReference>
<dbReference type="InterPro" id="IPR036388">
    <property type="entry name" value="WH-like_DNA-bd_sf"/>
</dbReference>
<dbReference type="SUPFAM" id="SSF51206">
    <property type="entry name" value="cAMP-binding domain-like"/>
    <property type="match status" value="1"/>
</dbReference>
<keyword evidence="2" id="KW-0238">DNA-binding</keyword>
<dbReference type="PRINTS" id="PR00034">
    <property type="entry name" value="HTHCRP"/>
</dbReference>
<dbReference type="InterPro" id="IPR012318">
    <property type="entry name" value="HTH_CRP"/>
</dbReference>
<dbReference type="CDD" id="cd00038">
    <property type="entry name" value="CAP_ED"/>
    <property type="match status" value="1"/>
</dbReference>
<dbReference type="InterPro" id="IPR050397">
    <property type="entry name" value="Env_Response_Regulators"/>
</dbReference>
<dbReference type="InterPro" id="IPR018490">
    <property type="entry name" value="cNMP-bd_dom_sf"/>
</dbReference>
<dbReference type="Gene3D" id="1.10.10.10">
    <property type="entry name" value="Winged helix-like DNA-binding domain superfamily/Winged helix DNA-binding domain"/>
    <property type="match status" value="1"/>
</dbReference>
<dbReference type="Proteomes" id="UP001519293">
    <property type="component" value="Unassembled WGS sequence"/>
</dbReference>
<evidence type="ECO:0000256" key="3">
    <source>
        <dbReference type="ARBA" id="ARBA00023159"/>
    </source>
</evidence>
<dbReference type="InterPro" id="IPR036390">
    <property type="entry name" value="WH_DNA-bd_sf"/>
</dbReference>
<keyword evidence="3" id="KW-0010">Activator</keyword>
<feature type="domain" description="HTH crp-type" evidence="6">
    <location>
        <begin position="162"/>
        <end position="230"/>
    </location>
</feature>
<dbReference type="Pfam" id="PF13545">
    <property type="entry name" value="HTH_Crp_2"/>
    <property type="match status" value="1"/>
</dbReference>
<dbReference type="InterPro" id="IPR014710">
    <property type="entry name" value="RmlC-like_jellyroll"/>
</dbReference>
<proteinExistence type="predicted"/>
<evidence type="ECO:0000259" key="5">
    <source>
        <dbReference type="PROSITE" id="PS50042"/>
    </source>
</evidence>
<keyword evidence="8" id="KW-1185">Reference proteome</keyword>
<evidence type="ECO:0000313" key="7">
    <source>
        <dbReference type="EMBL" id="MBP2240372.1"/>
    </source>
</evidence>
<dbReference type="PANTHER" id="PTHR24567:SF28">
    <property type="entry name" value="LISTERIOLYSIN REGULATORY PROTEIN"/>
    <property type="match status" value="1"/>
</dbReference>
<evidence type="ECO:0000256" key="2">
    <source>
        <dbReference type="ARBA" id="ARBA00023125"/>
    </source>
</evidence>
<evidence type="ECO:0000256" key="1">
    <source>
        <dbReference type="ARBA" id="ARBA00023015"/>
    </source>
</evidence>
<reference evidence="7 8" key="1">
    <citation type="submission" date="2021-03" db="EMBL/GenBank/DDBJ databases">
        <title>Genomic Encyclopedia of Type Strains, Phase IV (KMG-IV): sequencing the most valuable type-strain genomes for metagenomic binning, comparative biology and taxonomic classification.</title>
        <authorList>
            <person name="Goeker M."/>
        </authorList>
    </citation>
    <scope>NUCLEOTIDE SEQUENCE [LARGE SCALE GENOMIC DNA]</scope>
    <source>
        <strain evidence="7 8">DSM 26675</strain>
    </source>
</reference>
<protein>
    <submittedName>
        <fullName evidence="7">CRP/FNR family transcriptional regulator</fullName>
    </submittedName>
</protein>
<sequence length="235" mass="26930">MTEKNACALHHSHDSTHSHTACVSLVPIFNHLEREQMAEIMQAVHPVTYKKNEMIYHADDQSDSLYIVSKGKIRIYRLSELGKEQLVRILQPGDFTGELALFQDSVHVNYAEAMVETNVCVIKRAELQSFLLKYPSISLKILTEFANRLEQSEKQTTRFATEKVETRIALFLAEWTDGNNGEFELPMSKKDLASYLGTTPETISRHLTILEERGYIKKKKHRIIEILDLDGLLLV</sequence>
<name>A0ABS4RBU0_9BACI</name>
<dbReference type="PROSITE" id="PS50042">
    <property type="entry name" value="CNMP_BINDING_3"/>
    <property type="match status" value="1"/>
</dbReference>
<keyword evidence="1" id="KW-0805">Transcription regulation</keyword>
<evidence type="ECO:0000256" key="4">
    <source>
        <dbReference type="ARBA" id="ARBA00023163"/>
    </source>
</evidence>
<dbReference type="PROSITE" id="PS51063">
    <property type="entry name" value="HTH_CRP_2"/>
    <property type="match status" value="1"/>
</dbReference>
<feature type="domain" description="Cyclic nucleotide-binding" evidence="5">
    <location>
        <begin position="28"/>
        <end position="148"/>
    </location>
</feature>
<evidence type="ECO:0000313" key="8">
    <source>
        <dbReference type="Proteomes" id="UP001519293"/>
    </source>
</evidence>
<organism evidence="7 8">
    <name type="scientific">Cytobacillus eiseniae</name>
    <dbReference type="NCBI Taxonomy" id="762947"/>
    <lineage>
        <taxon>Bacteria</taxon>
        <taxon>Bacillati</taxon>
        <taxon>Bacillota</taxon>
        <taxon>Bacilli</taxon>
        <taxon>Bacillales</taxon>
        <taxon>Bacillaceae</taxon>
        <taxon>Cytobacillus</taxon>
    </lineage>
</organism>
<evidence type="ECO:0000259" key="6">
    <source>
        <dbReference type="PROSITE" id="PS51063"/>
    </source>
</evidence>
<dbReference type="InterPro" id="IPR000595">
    <property type="entry name" value="cNMP-bd_dom"/>
</dbReference>